<keyword evidence="1" id="KW-0472">Membrane</keyword>
<dbReference type="PATRIC" id="fig|762967.3.peg.1394"/>
<name>H3KG93_9BURK</name>
<evidence type="ECO:0000313" key="2">
    <source>
        <dbReference type="EMBL" id="EHY30866.1"/>
    </source>
</evidence>
<reference evidence="2 3" key="1">
    <citation type="submission" date="2011-11" db="EMBL/GenBank/DDBJ databases">
        <authorList>
            <person name="Weinstock G."/>
            <person name="Sodergren E."/>
            <person name="Clifton S."/>
            <person name="Fulton L."/>
            <person name="Fulton B."/>
            <person name="Courtney L."/>
            <person name="Fronick C."/>
            <person name="Harrison M."/>
            <person name="Strong C."/>
            <person name="Farmer C."/>
            <person name="Delahaunty K."/>
            <person name="Markovic C."/>
            <person name="Hall O."/>
            <person name="Minx P."/>
            <person name="Tomlinson C."/>
            <person name="Mitreva M."/>
            <person name="Hou S."/>
            <person name="Chen J."/>
            <person name="Wollam A."/>
            <person name="Pepin K.H."/>
            <person name="Johnson M."/>
            <person name="Bhonagiri V."/>
            <person name="Zhang X."/>
            <person name="Suruliraj S."/>
            <person name="Warren W."/>
            <person name="Chinwalla A."/>
            <person name="Mardis E.R."/>
            <person name="Wilson R.K."/>
        </authorList>
    </citation>
    <scope>NUCLEOTIDE SEQUENCE [LARGE SCALE GENOMIC DNA]</scope>
    <source>
        <strain evidence="2 3">YIT 11816</strain>
    </source>
</reference>
<gene>
    <name evidence="2" type="ORF">HMPREF9440_01772</name>
</gene>
<evidence type="ECO:0000313" key="3">
    <source>
        <dbReference type="Proteomes" id="UP000004956"/>
    </source>
</evidence>
<feature type="transmembrane region" description="Helical" evidence="1">
    <location>
        <begin position="76"/>
        <end position="100"/>
    </location>
</feature>
<comment type="caution">
    <text evidence="2">The sequence shown here is derived from an EMBL/GenBank/DDBJ whole genome shotgun (WGS) entry which is preliminary data.</text>
</comment>
<dbReference type="EMBL" id="AFBQ01000265">
    <property type="protein sequence ID" value="EHY30866.1"/>
    <property type="molecule type" value="Genomic_DNA"/>
</dbReference>
<keyword evidence="1" id="KW-0812">Transmembrane</keyword>
<protein>
    <submittedName>
        <fullName evidence="2">Uncharacterized protein</fullName>
    </submittedName>
</protein>
<accession>H3KG93</accession>
<keyword evidence="1" id="KW-1133">Transmembrane helix</keyword>
<dbReference type="Proteomes" id="UP000004956">
    <property type="component" value="Unassembled WGS sequence"/>
</dbReference>
<keyword evidence="3" id="KW-1185">Reference proteome</keyword>
<dbReference type="RefSeq" id="WP_008542873.1">
    <property type="nucleotide sequence ID" value="NZ_JH604991.1"/>
</dbReference>
<proteinExistence type="predicted"/>
<dbReference type="HOGENOM" id="CLU_2132269_0_0_4"/>
<sequence>MFIQKWLAKLNNRPEIGDNVGEAKRCRFRRRSPQNGFPRNQDQASCESPLAPTLLEEEAIMTVPQHEHQPGKWTRVILFVLFLLMLVLVMKGMTWCIGGVCDVGTDLILPGVH</sequence>
<evidence type="ECO:0000256" key="1">
    <source>
        <dbReference type="SAM" id="Phobius"/>
    </source>
</evidence>
<dbReference type="AlphaFoldDB" id="H3KG93"/>
<organism evidence="2 3">
    <name type="scientific">Sutterella parvirubra YIT 11816</name>
    <dbReference type="NCBI Taxonomy" id="762967"/>
    <lineage>
        <taxon>Bacteria</taxon>
        <taxon>Pseudomonadati</taxon>
        <taxon>Pseudomonadota</taxon>
        <taxon>Betaproteobacteria</taxon>
        <taxon>Burkholderiales</taxon>
        <taxon>Sutterellaceae</taxon>
        <taxon>Sutterella</taxon>
    </lineage>
</organism>